<dbReference type="EMBL" id="MU069540">
    <property type="protein sequence ID" value="KAF5839547.1"/>
    <property type="molecule type" value="Genomic_DNA"/>
</dbReference>
<evidence type="ECO:0000313" key="3">
    <source>
        <dbReference type="Proteomes" id="UP000815325"/>
    </source>
</evidence>
<dbReference type="PANTHER" id="PTHR47158:SF1">
    <property type="entry name" value="OS08G0239000 PROTEIN"/>
    <property type="match status" value="1"/>
</dbReference>
<dbReference type="PANTHER" id="PTHR47158">
    <property type="entry name" value="OS08G0239000 PROTEIN"/>
    <property type="match status" value="1"/>
</dbReference>
<keyword evidence="3" id="KW-1185">Reference proteome</keyword>
<dbReference type="Proteomes" id="UP000815325">
    <property type="component" value="Unassembled WGS sequence"/>
</dbReference>
<protein>
    <recommendedName>
        <fullName evidence="1">Complex 1 LYR protein domain-containing protein</fullName>
    </recommendedName>
</protein>
<organism evidence="2 3">
    <name type="scientific">Dunaliella salina</name>
    <name type="common">Green alga</name>
    <name type="synonym">Protococcus salinus</name>
    <dbReference type="NCBI Taxonomy" id="3046"/>
    <lineage>
        <taxon>Eukaryota</taxon>
        <taxon>Viridiplantae</taxon>
        <taxon>Chlorophyta</taxon>
        <taxon>core chlorophytes</taxon>
        <taxon>Chlorophyceae</taxon>
        <taxon>CS clade</taxon>
        <taxon>Chlamydomonadales</taxon>
        <taxon>Dunaliellaceae</taxon>
        <taxon>Dunaliella</taxon>
    </lineage>
</organism>
<dbReference type="InterPro" id="IPR008011">
    <property type="entry name" value="Complex1_LYR_dom"/>
</dbReference>
<evidence type="ECO:0000313" key="2">
    <source>
        <dbReference type="EMBL" id="KAF5839547.1"/>
    </source>
</evidence>
<comment type="caution">
    <text evidence="2">The sequence shown here is derived from an EMBL/GenBank/DDBJ whole genome shotgun (WGS) entry which is preliminary data.</text>
</comment>
<dbReference type="CDD" id="cd20264">
    <property type="entry name" value="Complex1_LYR_LYRM4"/>
    <property type="match status" value="1"/>
</dbReference>
<proteinExistence type="predicted"/>
<gene>
    <name evidence="2" type="ORF">DUNSADRAFT_520</name>
</gene>
<evidence type="ECO:0000259" key="1">
    <source>
        <dbReference type="Pfam" id="PF05347"/>
    </source>
</evidence>
<feature type="domain" description="Complex 1 LYR protein" evidence="1">
    <location>
        <begin position="5"/>
        <end position="60"/>
    </location>
</feature>
<sequence>MVAAQEVLHLYRMFLREGRKFNSYNIREYILRRARMGFHENKASPNADELVQQAREDLKMVQRQSLVYSLYGRGTKSILELTRSKDHGAAEDASQLA</sequence>
<reference evidence="2" key="1">
    <citation type="submission" date="2017-08" db="EMBL/GenBank/DDBJ databases">
        <authorList>
            <person name="Polle J.E."/>
            <person name="Barry K."/>
            <person name="Cushman J."/>
            <person name="Schmutz J."/>
            <person name="Tran D."/>
            <person name="Hathwaick L.T."/>
            <person name="Yim W.C."/>
            <person name="Jenkins J."/>
            <person name="Mckie-Krisberg Z.M."/>
            <person name="Prochnik S."/>
            <person name="Lindquist E."/>
            <person name="Dockter R.B."/>
            <person name="Adam C."/>
            <person name="Molina H."/>
            <person name="Bunkerborg J."/>
            <person name="Jin E."/>
            <person name="Buchheim M."/>
            <person name="Magnuson J."/>
        </authorList>
    </citation>
    <scope>NUCLEOTIDE SEQUENCE</scope>
    <source>
        <strain evidence="2">CCAP 19/18</strain>
    </source>
</reference>
<accession>A0ABQ7GY83</accession>
<dbReference type="Pfam" id="PF05347">
    <property type="entry name" value="Complex1_LYR"/>
    <property type="match status" value="1"/>
</dbReference>
<dbReference type="InterPro" id="IPR045297">
    <property type="entry name" value="Complex1_LYR_LYRM4"/>
</dbReference>
<name>A0ABQ7GY83_DUNSA</name>